<dbReference type="Pfam" id="PF20737">
    <property type="entry name" value="Glyco_hydro127C"/>
    <property type="match status" value="1"/>
</dbReference>
<dbReference type="GO" id="GO:0005975">
    <property type="term" value="P:carbohydrate metabolic process"/>
    <property type="evidence" value="ECO:0007669"/>
    <property type="project" value="InterPro"/>
</dbReference>
<organism evidence="4 5">
    <name type="scientific">Hydrogenispora ethanolica</name>
    <dbReference type="NCBI Taxonomy" id="1082276"/>
    <lineage>
        <taxon>Bacteria</taxon>
        <taxon>Bacillati</taxon>
        <taxon>Bacillota</taxon>
        <taxon>Hydrogenispora</taxon>
    </lineage>
</organism>
<dbReference type="RefSeq" id="WP_132014108.1">
    <property type="nucleotide sequence ID" value="NZ_SLUN01000010.1"/>
</dbReference>
<dbReference type="InterPro" id="IPR012878">
    <property type="entry name" value="Beta-AFase-like_GH127_cat"/>
</dbReference>
<dbReference type="AlphaFoldDB" id="A0A4R1RTY8"/>
<accession>A0A4R1RTY8</accession>
<name>A0A4R1RTY8_HYDET</name>
<evidence type="ECO:0000259" key="1">
    <source>
        <dbReference type="Pfam" id="PF07944"/>
    </source>
</evidence>
<protein>
    <recommendedName>
        <fullName evidence="6">Glycoside hydrolase family 127 protein</fullName>
    </recommendedName>
</protein>
<dbReference type="InterPro" id="IPR049049">
    <property type="entry name" value="Beta-AFase-like_GH127_C"/>
</dbReference>
<reference evidence="4 5" key="1">
    <citation type="submission" date="2019-03" db="EMBL/GenBank/DDBJ databases">
        <title>Genomic Encyclopedia of Type Strains, Phase IV (KMG-IV): sequencing the most valuable type-strain genomes for metagenomic binning, comparative biology and taxonomic classification.</title>
        <authorList>
            <person name="Goeker M."/>
        </authorList>
    </citation>
    <scope>NUCLEOTIDE SEQUENCE [LARGE SCALE GENOMIC DNA]</scope>
    <source>
        <strain evidence="4 5">LX-B</strain>
    </source>
</reference>
<dbReference type="PANTHER" id="PTHR43465:SF2">
    <property type="entry name" value="DUF1680 DOMAIN PROTEIN (AFU_ORTHOLOGUE AFUA_1G08910)"/>
    <property type="match status" value="1"/>
</dbReference>
<proteinExistence type="predicted"/>
<dbReference type="Pfam" id="PF07944">
    <property type="entry name" value="Beta-AFase-like_GH127_cat"/>
    <property type="match status" value="1"/>
</dbReference>
<feature type="domain" description="Non-reducing end beta-L-arabinofuranosidase-like GH127 middle" evidence="2">
    <location>
        <begin position="433"/>
        <end position="528"/>
    </location>
</feature>
<dbReference type="Pfam" id="PF20736">
    <property type="entry name" value="Glyco_hydro127M"/>
    <property type="match status" value="1"/>
</dbReference>
<comment type="caution">
    <text evidence="4">The sequence shown here is derived from an EMBL/GenBank/DDBJ whole genome shotgun (WGS) entry which is preliminary data.</text>
</comment>
<keyword evidence="5" id="KW-1185">Reference proteome</keyword>
<dbReference type="Proteomes" id="UP000295008">
    <property type="component" value="Unassembled WGS sequence"/>
</dbReference>
<gene>
    <name evidence="4" type="ORF">EDC14_10107</name>
</gene>
<feature type="domain" description="Non-reducing end beta-L-arabinofuranosidase-like GH127 C-terminal" evidence="3">
    <location>
        <begin position="531"/>
        <end position="644"/>
    </location>
</feature>
<evidence type="ECO:0000313" key="5">
    <source>
        <dbReference type="Proteomes" id="UP000295008"/>
    </source>
</evidence>
<feature type="domain" description="Non-reducing end beta-L-arabinofuranosidase-like GH127 catalytic" evidence="1">
    <location>
        <begin position="18"/>
        <end position="422"/>
    </location>
</feature>
<dbReference type="OrthoDB" id="9757939at2"/>
<dbReference type="EMBL" id="SLUN01000010">
    <property type="protein sequence ID" value="TCL70018.1"/>
    <property type="molecule type" value="Genomic_DNA"/>
</dbReference>
<evidence type="ECO:0000313" key="4">
    <source>
        <dbReference type="EMBL" id="TCL70018.1"/>
    </source>
</evidence>
<evidence type="ECO:0000259" key="2">
    <source>
        <dbReference type="Pfam" id="PF20736"/>
    </source>
</evidence>
<evidence type="ECO:0008006" key="6">
    <source>
        <dbReference type="Google" id="ProtNLM"/>
    </source>
</evidence>
<evidence type="ECO:0000259" key="3">
    <source>
        <dbReference type="Pfam" id="PF20737"/>
    </source>
</evidence>
<dbReference type="InterPro" id="IPR008928">
    <property type="entry name" value="6-hairpin_glycosidase_sf"/>
</dbReference>
<sequence>MHHPSHIAPVLRAIPHTAVTIADRFWTPRLENNRRRSLFQQYHYLNETGVLANFRNVHQPWDGIYHGLFFSDSDAYKWLEAAGYSLATHPDPRLRRLTDELIRLIAAAQMADGYLNTYFQLVEPEKRFTNFGVCHELYTAGHLIEAGVVHFQATGRPDLLNVARRLADLLTRTFGPGKLEAVDGHAGVELALIRLHRLTGAAAYLDLAAFFINARGRSDSRLRLELAQLERIAGRPGKPGQNNRKHFGSYEAYDGRYAQDHLPVREQSEAVGHAVRATYLYCAMADLAQETGDSALLEALRRIWRHVTARRLYVSGGIGPSRANEGFTRDYDLPNDTACAESCAAVGMVFWNHRMLQLTGEGRFADLMERVLYNAFLAGVSLDGGKYFYNNPLQSQGDCHRREWDECACCPPNIARLLASLGGYIYSLSPGGLAVHLYIQSSVTARLAGGAEFTLRQTGDYPWEGRISLALELAEPADFELRLRLPGWCRSHQLRINGIPADPPLAEGYLVIARRWSPGDSLLLELAMPAERVQAHPRVWQNAQKVALQRGPLLYCLEAADHAVPVEQILLPENAPLTGSFYPDLCGGVVALEGEALAPSLENWADRLYRFAEPAVALRPVRLRAVPYYCWDNREPGAMTVWIPRLNP</sequence>
<dbReference type="SUPFAM" id="SSF48208">
    <property type="entry name" value="Six-hairpin glycosidases"/>
    <property type="match status" value="1"/>
</dbReference>
<dbReference type="InterPro" id="IPR049046">
    <property type="entry name" value="Beta-AFase-like_GH127_middle"/>
</dbReference>
<dbReference type="PANTHER" id="PTHR43465">
    <property type="entry name" value="DUF1680 DOMAIN PROTEIN (AFU_ORTHOLOGUE AFUA_1G08910)"/>
    <property type="match status" value="1"/>
</dbReference>
<dbReference type="InterPro" id="IPR049174">
    <property type="entry name" value="Beta-AFase-like"/>
</dbReference>